<feature type="region of interest" description="Disordered" evidence="1">
    <location>
        <begin position="1"/>
        <end position="49"/>
    </location>
</feature>
<feature type="transmembrane region" description="Helical" evidence="2">
    <location>
        <begin position="509"/>
        <end position="532"/>
    </location>
</feature>
<dbReference type="STRING" id="29343.CCDG5_0239"/>
<evidence type="ECO:0000313" key="5">
    <source>
        <dbReference type="EMBL" id="CDZ23382.1"/>
    </source>
</evidence>
<evidence type="ECO:0000313" key="6">
    <source>
        <dbReference type="Proteomes" id="UP000032431"/>
    </source>
</evidence>
<feature type="compositionally biased region" description="Low complexity" evidence="1">
    <location>
        <begin position="16"/>
        <end position="29"/>
    </location>
</feature>
<feature type="domain" description="ABC-type uncharacterised transport system" evidence="3">
    <location>
        <begin position="246"/>
        <end position="358"/>
    </location>
</feature>
<evidence type="ECO:0000256" key="1">
    <source>
        <dbReference type="SAM" id="MobiDB-lite"/>
    </source>
</evidence>
<dbReference type="HOGENOM" id="CLU_018716_2_0_9"/>
<dbReference type="OrthoDB" id="1863469at2"/>
<keyword evidence="6" id="KW-1185">Reference proteome</keyword>
<accession>A0A078KLP0</accession>
<dbReference type="InterPro" id="IPR055396">
    <property type="entry name" value="DUF7088"/>
</dbReference>
<organism evidence="5 6">
    <name type="scientific">[Clostridium] cellulosi</name>
    <dbReference type="NCBI Taxonomy" id="29343"/>
    <lineage>
        <taxon>Bacteria</taxon>
        <taxon>Bacillati</taxon>
        <taxon>Bacillota</taxon>
        <taxon>Clostridia</taxon>
        <taxon>Eubacteriales</taxon>
        <taxon>Oscillospiraceae</taxon>
        <taxon>Oscillospiraceae incertae sedis</taxon>
    </lineage>
</organism>
<dbReference type="Pfam" id="PF23357">
    <property type="entry name" value="DUF7088"/>
    <property type="match status" value="1"/>
</dbReference>
<keyword evidence="2" id="KW-0812">Transmembrane</keyword>
<feature type="transmembrane region" description="Helical" evidence="2">
    <location>
        <begin position="68"/>
        <end position="90"/>
    </location>
</feature>
<feature type="compositionally biased region" description="Basic and acidic residues" evidence="1">
    <location>
        <begin position="31"/>
        <end position="42"/>
    </location>
</feature>
<dbReference type="Proteomes" id="UP000032431">
    <property type="component" value="Chromosome I"/>
</dbReference>
<evidence type="ECO:0000259" key="3">
    <source>
        <dbReference type="Pfam" id="PF09822"/>
    </source>
</evidence>
<keyword evidence="2" id="KW-0472">Membrane</keyword>
<dbReference type="Pfam" id="PF09822">
    <property type="entry name" value="ABC_transp_aux"/>
    <property type="match status" value="1"/>
</dbReference>
<dbReference type="AlphaFoldDB" id="A0A078KLP0"/>
<gene>
    <name evidence="5" type="ORF">CCDG5_0239</name>
</gene>
<dbReference type="EMBL" id="LM995447">
    <property type="protein sequence ID" value="CDZ23382.1"/>
    <property type="molecule type" value="Genomic_DNA"/>
</dbReference>
<name>A0A078KLP0_9FIRM</name>
<dbReference type="InterPro" id="IPR019196">
    <property type="entry name" value="ABC_transp_unknown"/>
</dbReference>
<proteinExistence type="predicted"/>
<reference evidence="6" key="1">
    <citation type="submission" date="2014-07" db="EMBL/GenBank/DDBJ databases">
        <authorList>
            <person name="Wibberg D."/>
        </authorList>
    </citation>
    <scope>NUCLEOTIDE SEQUENCE [LARGE SCALE GENOMIC DNA]</scope>
    <source>
        <strain evidence="6">DG5</strain>
    </source>
</reference>
<evidence type="ECO:0000256" key="2">
    <source>
        <dbReference type="SAM" id="Phobius"/>
    </source>
</evidence>
<feature type="domain" description="DUF7088" evidence="4">
    <location>
        <begin position="106"/>
        <end position="202"/>
    </location>
</feature>
<keyword evidence="2" id="KW-1133">Transmembrane helix</keyword>
<dbReference type="PATRIC" id="fig|29343.3.peg.244"/>
<dbReference type="KEGG" id="ccel:CCDG5_0239"/>
<protein>
    <submittedName>
        <fullName evidence="5">Putative membrane protein</fullName>
    </submittedName>
</protein>
<evidence type="ECO:0000259" key="4">
    <source>
        <dbReference type="Pfam" id="PF23357"/>
    </source>
</evidence>
<sequence length="537" mass="59605">MINNNNNNPEKDKNISAENSNSSSANAENQADIKSETEKVKASTENNNTKKTKEKNKIAFYKRRSFKYGSMATAFTAIFIAIIILINVGLTVASERVQLSVDLTNSKSYELSSETLNFLKKLKQPITIKFFATRSQMENADDQYFSGAVKLIQQYPKYSSNISIEYIDYEKNPTAVAAYQNENVNQYDIVVSAKDNSGKEIYKVINYSDLVVTQTNSTTYSQSIIGNQAEQQIDSAIDYVTSDYHPTVIFTQGHDEDDASAYQSLLKSANYEVSQSNIASKDIDKKASAIAIVNPKTDFSEAEIDRIDAFLKNDGNYGKSVFIYLDPRIQSLPKLEEYIAEWGVKVEKGAIYDSTNSFNNAFDPIASDVDSEITGIPSTTNIGTDVRISKPLTILYEQKNERKVKSIIKTGDSSKLLADITKSAADSDKDGPFTAMALSTWTSGSNKSNMVISGSFQILDSDVLNSTNKNNKNLILGMTNKLLGKQTSISVPSKYNSSSSLSLTIGQRYLTWILLVVIIPVAILLIGFVKWLRRRHL</sequence>